<evidence type="ECO:0008006" key="4">
    <source>
        <dbReference type="Google" id="ProtNLM"/>
    </source>
</evidence>
<dbReference type="OrthoDB" id="10106204at2759"/>
<reference evidence="2 3" key="1">
    <citation type="journal article" date="2016" name="Nat. Commun.">
        <title>Extremotolerant tardigrade genome and improved radiotolerance of human cultured cells by tardigrade-unique protein.</title>
        <authorList>
            <person name="Hashimoto T."/>
            <person name="Horikawa D.D."/>
            <person name="Saito Y."/>
            <person name="Kuwahara H."/>
            <person name="Kozuka-Hata H."/>
            <person name="Shin-I T."/>
            <person name="Minakuchi Y."/>
            <person name="Ohishi K."/>
            <person name="Motoyama A."/>
            <person name="Aizu T."/>
            <person name="Enomoto A."/>
            <person name="Kondo K."/>
            <person name="Tanaka S."/>
            <person name="Hara Y."/>
            <person name="Koshikawa S."/>
            <person name="Sagara H."/>
            <person name="Miura T."/>
            <person name="Yokobori S."/>
            <person name="Miyagawa K."/>
            <person name="Suzuki Y."/>
            <person name="Kubo T."/>
            <person name="Oyama M."/>
            <person name="Kohara Y."/>
            <person name="Fujiyama A."/>
            <person name="Arakawa K."/>
            <person name="Katayama T."/>
            <person name="Toyoda A."/>
            <person name="Kunieda T."/>
        </authorList>
    </citation>
    <scope>NUCLEOTIDE SEQUENCE [LARGE SCALE GENOMIC DNA]</scope>
    <source>
        <strain evidence="2 3">YOKOZUNA-1</strain>
    </source>
</reference>
<keyword evidence="3" id="KW-1185">Reference proteome</keyword>
<dbReference type="EMBL" id="BDGG01000001">
    <property type="protein sequence ID" value="GAU90610.1"/>
    <property type="molecule type" value="Genomic_DNA"/>
</dbReference>
<name>A0A1D1UQ13_RAMVA</name>
<evidence type="ECO:0000256" key="1">
    <source>
        <dbReference type="SAM" id="MobiDB-lite"/>
    </source>
</evidence>
<dbReference type="SUPFAM" id="SSF50729">
    <property type="entry name" value="PH domain-like"/>
    <property type="match status" value="1"/>
</dbReference>
<dbReference type="AlphaFoldDB" id="A0A1D1UQ13"/>
<sequence length="265" mass="29732">MVQKGHSSPVVARHLQPDQQSPRHRRAREMSVVSDLDSVKSVPLSVSTITSDPSSDVTIESGYETITDVVSKGTLWYYKPRWFGESWRMYDAVLTTNGVFSWYKRGSDPAELEGSLALKSIPNGLITIGSSTQNIPKEQQVRFPKDFTFSSAIAIGEPYNSGEIFWFLAPSPDMTGIWQQGFREVVQSEKFSTGASVFSAWKKYSPERPSQTQTEPAKEGWNGVEGMRTLPLVAWLHNTSFSSSSFMDVCDATEMKQFPIRPREQ</sequence>
<evidence type="ECO:0000313" key="3">
    <source>
        <dbReference type="Proteomes" id="UP000186922"/>
    </source>
</evidence>
<comment type="caution">
    <text evidence="2">The sequence shown here is derived from an EMBL/GenBank/DDBJ whole genome shotgun (WGS) entry which is preliminary data.</text>
</comment>
<evidence type="ECO:0000313" key="2">
    <source>
        <dbReference type="EMBL" id="GAU90610.1"/>
    </source>
</evidence>
<gene>
    <name evidence="2" type="primary">RvY_03003</name>
    <name evidence="2" type="synonym">RvY_03003.1</name>
    <name evidence="2" type="ORF">RvY_03003-1</name>
</gene>
<feature type="region of interest" description="Disordered" evidence="1">
    <location>
        <begin position="1"/>
        <end position="29"/>
    </location>
</feature>
<organism evidence="2 3">
    <name type="scientific">Ramazzottius varieornatus</name>
    <name type="common">Water bear</name>
    <name type="synonym">Tardigrade</name>
    <dbReference type="NCBI Taxonomy" id="947166"/>
    <lineage>
        <taxon>Eukaryota</taxon>
        <taxon>Metazoa</taxon>
        <taxon>Ecdysozoa</taxon>
        <taxon>Tardigrada</taxon>
        <taxon>Eutardigrada</taxon>
        <taxon>Parachela</taxon>
        <taxon>Hypsibioidea</taxon>
        <taxon>Ramazzottiidae</taxon>
        <taxon>Ramazzottius</taxon>
    </lineage>
</organism>
<dbReference type="Proteomes" id="UP000186922">
    <property type="component" value="Unassembled WGS sequence"/>
</dbReference>
<proteinExistence type="predicted"/>
<protein>
    <recommendedName>
        <fullName evidence="4">PH domain-containing protein</fullName>
    </recommendedName>
</protein>
<accession>A0A1D1UQ13</accession>